<dbReference type="PANTHER" id="PTHR44554">
    <property type="entry name" value="LRP2-BINDING PROTEIN"/>
    <property type="match status" value="1"/>
</dbReference>
<dbReference type="EMBL" id="BDGG01000006">
    <property type="protein sequence ID" value="GAV00660.1"/>
    <property type="molecule type" value="Genomic_DNA"/>
</dbReference>
<dbReference type="PANTHER" id="PTHR44554:SF1">
    <property type="entry name" value="LRP2-BINDING PROTEIN"/>
    <property type="match status" value="1"/>
</dbReference>
<feature type="compositionally biased region" description="Polar residues" evidence="7">
    <location>
        <begin position="116"/>
        <end position="128"/>
    </location>
</feature>
<dbReference type="SUPFAM" id="SSF81901">
    <property type="entry name" value="HCP-like"/>
    <property type="match status" value="1"/>
</dbReference>
<comment type="function">
    <text evidence="5">May act as an adapter that regulates LRP2 function.</text>
</comment>
<evidence type="ECO:0000256" key="1">
    <source>
        <dbReference type="ARBA" id="ARBA00004496"/>
    </source>
</evidence>
<reference evidence="8 9" key="1">
    <citation type="journal article" date="2016" name="Nat. Commun.">
        <title>Extremotolerant tardigrade genome and improved radiotolerance of human cultured cells by tardigrade-unique protein.</title>
        <authorList>
            <person name="Hashimoto T."/>
            <person name="Horikawa D.D."/>
            <person name="Saito Y."/>
            <person name="Kuwahara H."/>
            <person name="Kozuka-Hata H."/>
            <person name="Shin-I T."/>
            <person name="Minakuchi Y."/>
            <person name="Ohishi K."/>
            <person name="Motoyama A."/>
            <person name="Aizu T."/>
            <person name="Enomoto A."/>
            <person name="Kondo K."/>
            <person name="Tanaka S."/>
            <person name="Hara Y."/>
            <person name="Koshikawa S."/>
            <person name="Sagara H."/>
            <person name="Miura T."/>
            <person name="Yokobori S."/>
            <person name="Miyagawa K."/>
            <person name="Suzuki Y."/>
            <person name="Kubo T."/>
            <person name="Oyama M."/>
            <person name="Kohara Y."/>
            <person name="Fujiyama A."/>
            <person name="Arakawa K."/>
            <person name="Katayama T."/>
            <person name="Toyoda A."/>
            <person name="Kunieda T."/>
        </authorList>
    </citation>
    <scope>NUCLEOTIDE SEQUENCE [LARGE SCALE GENOMIC DNA]</scope>
    <source>
        <strain evidence="8 9">YOKOZUNA-1</strain>
    </source>
</reference>
<feature type="region of interest" description="Disordered" evidence="7">
    <location>
        <begin position="1"/>
        <end position="160"/>
    </location>
</feature>
<comment type="subcellular location">
    <subcellularLocation>
        <location evidence="1">Cytoplasm</location>
    </subcellularLocation>
</comment>
<dbReference type="Gene3D" id="1.25.40.10">
    <property type="entry name" value="Tetratricopeptide repeat domain"/>
    <property type="match status" value="1"/>
</dbReference>
<evidence type="ECO:0000256" key="4">
    <source>
        <dbReference type="ARBA" id="ARBA00022803"/>
    </source>
</evidence>
<evidence type="ECO:0000313" key="8">
    <source>
        <dbReference type="EMBL" id="GAV00660.1"/>
    </source>
</evidence>
<dbReference type="OrthoDB" id="2384430at2759"/>
<dbReference type="AlphaFoldDB" id="A0A1D1VGA8"/>
<evidence type="ECO:0000256" key="5">
    <source>
        <dbReference type="ARBA" id="ARBA00037614"/>
    </source>
</evidence>
<feature type="compositionally biased region" description="Low complexity" evidence="7">
    <location>
        <begin position="136"/>
        <end position="156"/>
    </location>
</feature>
<evidence type="ECO:0000256" key="3">
    <source>
        <dbReference type="ARBA" id="ARBA00022737"/>
    </source>
</evidence>
<keyword evidence="9" id="KW-1185">Reference proteome</keyword>
<dbReference type="STRING" id="947166.A0A1D1VGA8"/>
<dbReference type="InterPro" id="IPR006597">
    <property type="entry name" value="Sel1-like"/>
</dbReference>
<dbReference type="GO" id="GO:0005737">
    <property type="term" value="C:cytoplasm"/>
    <property type="evidence" value="ECO:0007669"/>
    <property type="project" value="UniProtKB-SubCell"/>
</dbReference>
<name>A0A1D1VGA8_RAMVA</name>
<evidence type="ECO:0000256" key="2">
    <source>
        <dbReference type="ARBA" id="ARBA00022490"/>
    </source>
</evidence>
<dbReference type="Proteomes" id="UP000186922">
    <property type="component" value="Unassembled WGS sequence"/>
</dbReference>
<protein>
    <recommendedName>
        <fullName evidence="6">LRP2-binding protein</fullName>
    </recommendedName>
</protein>
<comment type="caution">
    <text evidence="8">The sequence shown here is derived from an EMBL/GenBank/DDBJ whole genome shotgun (WGS) entry which is preliminary data.</text>
</comment>
<dbReference type="Pfam" id="PF08238">
    <property type="entry name" value="Sel1"/>
    <property type="match status" value="3"/>
</dbReference>
<keyword evidence="4" id="KW-0802">TPR repeat</keyword>
<feature type="compositionally biased region" description="Basic and acidic residues" evidence="7">
    <location>
        <begin position="24"/>
        <end position="40"/>
    </location>
</feature>
<evidence type="ECO:0000256" key="6">
    <source>
        <dbReference type="ARBA" id="ARBA00039954"/>
    </source>
</evidence>
<accession>A0A1D1VGA8</accession>
<feature type="compositionally biased region" description="Polar residues" evidence="7">
    <location>
        <begin position="1"/>
        <end position="19"/>
    </location>
</feature>
<keyword evidence="2" id="KW-0963">Cytoplasm</keyword>
<feature type="compositionally biased region" description="Low complexity" evidence="7">
    <location>
        <begin position="72"/>
        <end position="100"/>
    </location>
</feature>
<organism evidence="8 9">
    <name type="scientific">Ramazzottius varieornatus</name>
    <name type="common">Water bear</name>
    <name type="synonym">Tardigrade</name>
    <dbReference type="NCBI Taxonomy" id="947166"/>
    <lineage>
        <taxon>Eukaryota</taxon>
        <taxon>Metazoa</taxon>
        <taxon>Ecdysozoa</taxon>
        <taxon>Tardigrada</taxon>
        <taxon>Eutardigrada</taxon>
        <taxon>Parachela</taxon>
        <taxon>Hypsibioidea</taxon>
        <taxon>Ramazzottiidae</taxon>
        <taxon>Ramazzottius</taxon>
    </lineage>
</organism>
<keyword evidence="3" id="KW-0677">Repeat</keyword>
<evidence type="ECO:0000256" key="7">
    <source>
        <dbReference type="SAM" id="MobiDB-lite"/>
    </source>
</evidence>
<dbReference type="SMART" id="SM00671">
    <property type="entry name" value="SEL1"/>
    <property type="match status" value="3"/>
</dbReference>
<dbReference type="InterPro" id="IPR052323">
    <property type="entry name" value="LRP2-binding"/>
</dbReference>
<dbReference type="InterPro" id="IPR011990">
    <property type="entry name" value="TPR-like_helical_dom_sf"/>
</dbReference>
<gene>
    <name evidence="8" type="primary">RvY_11479-1</name>
    <name evidence="8" type="synonym">RvY_11479.1</name>
    <name evidence="8" type="ORF">RvY_11479</name>
</gene>
<evidence type="ECO:0000313" key="9">
    <source>
        <dbReference type="Proteomes" id="UP000186922"/>
    </source>
</evidence>
<proteinExistence type="predicted"/>
<feature type="compositionally biased region" description="Low complexity" evidence="7">
    <location>
        <begin position="44"/>
        <end position="59"/>
    </location>
</feature>
<sequence>MNDPTPTISSMIPSRNTDVAQDPRPVECSKHGDQEMHGDDLQDASSKAATSSANSSVVSRETSAVQPDLKFSKLTVSTNSTTTPNSRTTKTAKTVTSTYKALKPMSGRMSVPVNRLLSSQKSSDTSGRLSAPLTRSTTPSSLASANSSVRSVPSSNTPESAKSLYNQKRFLQAYPIFDKLAQAKDVTAMYYKAVMLLDGLGIHESNREGLMGLKRTYDQSIRIPCDPEYRHLACYQIGLAYSRGVGARQDLGEAVQWWLKAANEVRYDPSSQIAFDQQLNTEAGTLCQMILARHYASLRPNPDWEKCYNWYKEAAQNGSVESMYQTGILTWYGLGCPTDDPAKHHETIQNFLGRAATAGNICTLSQRLLPPCVPVE</sequence>